<protein>
    <submittedName>
        <fullName evidence="2">Uncharacterized protein</fullName>
    </submittedName>
</protein>
<evidence type="ECO:0000313" key="3">
    <source>
        <dbReference type="Proteomes" id="UP000198654"/>
    </source>
</evidence>
<accession>A0A1G9PUQ8</accession>
<sequence>MLYDHLPSRHSFASLMASLHGAQEDPYAPIERLQDANRRLQEATVRLKQSNARMECHLAELRLCVARLREKYPEPSDKLSPH</sequence>
<feature type="coiled-coil region" evidence="1">
    <location>
        <begin position="30"/>
        <end position="60"/>
    </location>
</feature>
<organism evidence="2 3">
    <name type="scientific">Modicisalibacter muralis</name>
    <dbReference type="NCBI Taxonomy" id="119000"/>
    <lineage>
        <taxon>Bacteria</taxon>
        <taxon>Pseudomonadati</taxon>
        <taxon>Pseudomonadota</taxon>
        <taxon>Gammaproteobacteria</taxon>
        <taxon>Oceanospirillales</taxon>
        <taxon>Halomonadaceae</taxon>
        <taxon>Modicisalibacter</taxon>
    </lineage>
</organism>
<evidence type="ECO:0000313" key="2">
    <source>
        <dbReference type="EMBL" id="SDM01977.1"/>
    </source>
</evidence>
<gene>
    <name evidence="2" type="ORF">SAMN05661010_03125</name>
</gene>
<dbReference type="AlphaFoldDB" id="A0A1G9PUQ8"/>
<name>A0A1G9PUQ8_9GAMM</name>
<keyword evidence="3" id="KW-1185">Reference proteome</keyword>
<proteinExistence type="predicted"/>
<reference evidence="2 3" key="1">
    <citation type="submission" date="2016-10" db="EMBL/GenBank/DDBJ databases">
        <authorList>
            <person name="de Groot N.N."/>
        </authorList>
    </citation>
    <scope>NUCLEOTIDE SEQUENCE [LARGE SCALE GENOMIC DNA]</scope>
    <source>
        <strain evidence="2 3">DSM 14789</strain>
    </source>
</reference>
<dbReference type="Proteomes" id="UP000198654">
    <property type="component" value="Unassembled WGS sequence"/>
</dbReference>
<dbReference type="EMBL" id="FNGI01000010">
    <property type="protein sequence ID" value="SDM01977.1"/>
    <property type="molecule type" value="Genomic_DNA"/>
</dbReference>
<evidence type="ECO:0000256" key="1">
    <source>
        <dbReference type="SAM" id="Coils"/>
    </source>
</evidence>
<keyword evidence="1" id="KW-0175">Coiled coil</keyword>